<keyword evidence="1 4" id="KW-0812">Transmembrane</keyword>
<proteinExistence type="predicted"/>
<evidence type="ECO:0000256" key="3">
    <source>
        <dbReference type="ARBA" id="ARBA00023136"/>
    </source>
</evidence>
<reference evidence="6 7" key="1">
    <citation type="journal article" date="2015" name="Nature">
        <title>rRNA introns, odd ribosomes, and small enigmatic genomes across a large radiation of phyla.</title>
        <authorList>
            <person name="Brown C.T."/>
            <person name="Hug L.A."/>
            <person name="Thomas B.C."/>
            <person name="Sharon I."/>
            <person name="Castelle C.J."/>
            <person name="Singh A."/>
            <person name="Wilkins M.J."/>
            <person name="Williams K.H."/>
            <person name="Banfield J.F."/>
        </authorList>
    </citation>
    <scope>NUCLEOTIDE SEQUENCE [LARGE SCALE GENOMIC DNA]</scope>
</reference>
<dbReference type="InterPro" id="IPR052528">
    <property type="entry name" value="Sugar_transport-like"/>
</dbReference>
<dbReference type="PROSITE" id="PS50850">
    <property type="entry name" value="MFS"/>
    <property type="match status" value="1"/>
</dbReference>
<comment type="caution">
    <text evidence="6">The sequence shown here is derived from an EMBL/GenBank/DDBJ whole genome shotgun (WGS) entry which is preliminary data.</text>
</comment>
<sequence>MTKQITGGSLAVVGFAAAIFQIFKSIIQIPVARVLDKTKSQNDDFYSMLFGSLIVGIVPFLYIFATESYHVYIIQAIYGIGAGFSIPPWFAIFSKHLDKLHENIEWSMESIGIGISGAVAAAVGGILAQKFGFNFVFIIGGIVAVFGALQQIRIFDDIKKKIGRVKPVPDRGPET</sequence>
<dbReference type="EMBL" id="LCAK01000004">
    <property type="protein sequence ID" value="KKR88653.1"/>
    <property type="molecule type" value="Genomic_DNA"/>
</dbReference>
<accession>A0A0G0UIP6</accession>
<dbReference type="PANTHER" id="PTHR23526">
    <property type="entry name" value="INTEGRAL MEMBRANE TRANSPORT PROTEIN-RELATED"/>
    <property type="match status" value="1"/>
</dbReference>
<protein>
    <recommendedName>
        <fullName evidence="5">Major facilitator superfamily (MFS) profile domain-containing protein</fullName>
    </recommendedName>
</protein>
<keyword evidence="2 4" id="KW-1133">Transmembrane helix</keyword>
<name>A0A0G0UIP6_9BACT</name>
<dbReference type="Proteomes" id="UP000033918">
    <property type="component" value="Unassembled WGS sequence"/>
</dbReference>
<feature type="transmembrane region" description="Helical" evidence="4">
    <location>
        <begin position="106"/>
        <end position="127"/>
    </location>
</feature>
<dbReference type="InterPro" id="IPR020846">
    <property type="entry name" value="MFS_dom"/>
</dbReference>
<evidence type="ECO:0000256" key="4">
    <source>
        <dbReference type="SAM" id="Phobius"/>
    </source>
</evidence>
<dbReference type="Pfam" id="PF07690">
    <property type="entry name" value="MFS_1"/>
    <property type="match status" value="1"/>
</dbReference>
<feature type="transmembrane region" description="Helical" evidence="4">
    <location>
        <begin position="6"/>
        <end position="24"/>
    </location>
</feature>
<feature type="transmembrane region" description="Helical" evidence="4">
    <location>
        <begin position="71"/>
        <end position="94"/>
    </location>
</feature>
<keyword evidence="3 4" id="KW-0472">Membrane</keyword>
<evidence type="ECO:0000256" key="1">
    <source>
        <dbReference type="ARBA" id="ARBA00022692"/>
    </source>
</evidence>
<dbReference type="Gene3D" id="1.20.1250.20">
    <property type="entry name" value="MFS general substrate transporter like domains"/>
    <property type="match status" value="1"/>
</dbReference>
<evidence type="ECO:0000313" key="6">
    <source>
        <dbReference type="EMBL" id="KKR88653.1"/>
    </source>
</evidence>
<organism evidence="6 7">
    <name type="scientific">Candidatus Wolfebacteria bacterium GW2011_GWB1_41_12</name>
    <dbReference type="NCBI Taxonomy" id="1619006"/>
    <lineage>
        <taxon>Bacteria</taxon>
        <taxon>Candidatus Wolfeibacteriota</taxon>
    </lineage>
</organism>
<dbReference type="SUPFAM" id="SSF103473">
    <property type="entry name" value="MFS general substrate transporter"/>
    <property type="match status" value="1"/>
</dbReference>
<feature type="transmembrane region" description="Helical" evidence="4">
    <location>
        <begin position="45"/>
        <end position="65"/>
    </location>
</feature>
<dbReference type="AlphaFoldDB" id="A0A0G0UIP6"/>
<evidence type="ECO:0000313" key="7">
    <source>
        <dbReference type="Proteomes" id="UP000033918"/>
    </source>
</evidence>
<evidence type="ECO:0000259" key="5">
    <source>
        <dbReference type="PROSITE" id="PS50850"/>
    </source>
</evidence>
<feature type="transmembrane region" description="Helical" evidence="4">
    <location>
        <begin position="133"/>
        <end position="152"/>
    </location>
</feature>
<evidence type="ECO:0000256" key="2">
    <source>
        <dbReference type="ARBA" id="ARBA00022989"/>
    </source>
</evidence>
<dbReference type="InterPro" id="IPR036259">
    <property type="entry name" value="MFS_trans_sf"/>
</dbReference>
<dbReference type="PANTHER" id="PTHR23526:SF4">
    <property type="entry name" value="INTEGRAL MEMBRANE TRANSPORT PROTEIN"/>
    <property type="match status" value="1"/>
</dbReference>
<dbReference type="GO" id="GO:0022857">
    <property type="term" value="F:transmembrane transporter activity"/>
    <property type="evidence" value="ECO:0007669"/>
    <property type="project" value="InterPro"/>
</dbReference>
<gene>
    <name evidence="6" type="ORF">UU38_C0004G0015</name>
</gene>
<dbReference type="InterPro" id="IPR011701">
    <property type="entry name" value="MFS"/>
</dbReference>
<feature type="domain" description="Major facilitator superfamily (MFS) profile" evidence="5">
    <location>
        <begin position="1"/>
        <end position="175"/>
    </location>
</feature>